<dbReference type="GO" id="GO:0005739">
    <property type="term" value="C:mitochondrion"/>
    <property type="evidence" value="ECO:0007669"/>
    <property type="project" value="TreeGrafter"/>
</dbReference>
<dbReference type="SUPFAM" id="SSF51735">
    <property type="entry name" value="NAD(P)-binding Rossmann-fold domains"/>
    <property type="match status" value="1"/>
</dbReference>
<dbReference type="GO" id="GO:0006108">
    <property type="term" value="P:malate metabolic process"/>
    <property type="evidence" value="ECO:0007669"/>
    <property type="project" value="TreeGrafter"/>
</dbReference>
<dbReference type="Gene3D" id="3.40.50.720">
    <property type="entry name" value="NAD(P)-binding Rossmann-like Domain"/>
    <property type="match status" value="1"/>
</dbReference>
<dbReference type="PANTHER" id="PTHR23406:SF32">
    <property type="entry name" value="NADP-DEPENDENT MALIC ENZYME"/>
    <property type="match status" value="1"/>
</dbReference>
<dbReference type="PANTHER" id="PTHR23406">
    <property type="entry name" value="MALIC ENZYME-RELATED"/>
    <property type="match status" value="1"/>
</dbReference>
<feature type="binding site" evidence="3">
    <location>
        <position position="150"/>
    </location>
    <ligand>
        <name>(S)-malate</name>
        <dbReference type="ChEBI" id="CHEBI:15589"/>
    </ligand>
</feature>
<keyword evidence="2" id="KW-0560">Oxidoreductase</keyword>
<protein>
    <recommendedName>
        <fullName evidence="4">Malic enzyme NAD-binding domain-containing protein</fullName>
    </recommendedName>
</protein>
<feature type="domain" description="Malic enzyme NAD-binding" evidence="4">
    <location>
        <begin position="2"/>
        <end position="195"/>
    </location>
</feature>
<comment type="caution">
    <text evidence="5">The sequence shown here is derived from an EMBL/GenBank/DDBJ whole genome shotgun (WGS) entry which is preliminary data.</text>
</comment>
<reference evidence="5 6" key="1">
    <citation type="journal article" date="2019" name="Genome Biol. Evol.">
        <title>Insights into the evolution of the New World diploid cottons (Gossypium, subgenus Houzingenia) based on genome sequencing.</title>
        <authorList>
            <person name="Grover C.E."/>
            <person name="Arick M.A. 2nd"/>
            <person name="Thrash A."/>
            <person name="Conover J.L."/>
            <person name="Sanders W.S."/>
            <person name="Peterson D.G."/>
            <person name="Frelichowski J.E."/>
            <person name="Scheffler J.A."/>
            <person name="Scheffler B.E."/>
            <person name="Wendel J.F."/>
        </authorList>
    </citation>
    <scope>NUCLEOTIDE SEQUENCE [LARGE SCALE GENOMIC DNA]</scope>
    <source>
        <strain evidence="5">185</strain>
        <tissue evidence="5">Leaf</tissue>
    </source>
</reference>
<comment type="cofactor">
    <cofactor evidence="1">
        <name>Mg(2+)</name>
        <dbReference type="ChEBI" id="CHEBI:18420"/>
    </cofactor>
</comment>
<dbReference type="InterPro" id="IPR012302">
    <property type="entry name" value="Malic_NAD-bd"/>
</dbReference>
<proteinExistence type="predicted"/>
<dbReference type="Pfam" id="PF03949">
    <property type="entry name" value="Malic_M"/>
    <property type="match status" value="1"/>
</dbReference>
<evidence type="ECO:0000313" key="6">
    <source>
        <dbReference type="Proteomes" id="UP000593577"/>
    </source>
</evidence>
<evidence type="ECO:0000313" key="5">
    <source>
        <dbReference type="EMBL" id="MBA0697689.1"/>
    </source>
</evidence>
<organism evidence="5 6">
    <name type="scientific">Gossypium aridum</name>
    <name type="common">American cotton</name>
    <name type="synonym">Erioxylum aridum</name>
    <dbReference type="NCBI Taxonomy" id="34290"/>
    <lineage>
        <taxon>Eukaryota</taxon>
        <taxon>Viridiplantae</taxon>
        <taxon>Streptophyta</taxon>
        <taxon>Embryophyta</taxon>
        <taxon>Tracheophyta</taxon>
        <taxon>Spermatophyta</taxon>
        <taxon>Magnoliopsida</taxon>
        <taxon>eudicotyledons</taxon>
        <taxon>Gunneridae</taxon>
        <taxon>Pentapetalae</taxon>
        <taxon>rosids</taxon>
        <taxon>malvids</taxon>
        <taxon>Malvales</taxon>
        <taxon>Malvaceae</taxon>
        <taxon>Malvoideae</taxon>
        <taxon>Gossypium</taxon>
    </lineage>
</organism>
<evidence type="ECO:0000256" key="1">
    <source>
        <dbReference type="ARBA" id="ARBA00001946"/>
    </source>
</evidence>
<evidence type="ECO:0000256" key="2">
    <source>
        <dbReference type="ARBA" id="ARBA00023002"/>
    </source>
</evidence>
<gene>
    <name evidence="5" type="ORF">Goari_021219</name>
</gene>
<dbReference type="AlphaFoldDB" id="A0A7J8YF86"/>
<dbReference type="InterPro" id="IPR001891">
    <property type="entry name" value="Malic_OxRdtase"/>
</dbReference>
<dbReference type="GO" id="GO:0051287">
    <property type="term" value="F:NAD binding"/>
    <property type="evidence" value="ECO:0007669"/>
    <property type="project" value="InterPro"/>
</dbReference>
<dbReference type="GO" id="GO:0004471">
    <property type="term" value="F:malate dehydrogenase (decarboxylating) (NAD+) activity"/>
    <property type="evidence" value="ECO:0007669"/>
    <property type="project" value="TreeGrafter"/>
</dbReference>
<evidence type="ECO:0000259" key="4">
    <source>
        <dbReference type="SMART" id="SM00919"/>
    </source>
</evidence>
<dbReference type="SMART" id="SM00919">
    <property type="entry name" value="Malic_M"/>
    <property type="match status" value="1"/>
</dbReference>
<dbReference type="InterPro" id="IPR036291">
    <property type="entry name" value="NAD(P)-bd_dom_sf"/>
</dbReference>
<dbReference type="EMBL" id="JABFAA010000012">
    <property type="protein sequence ID" value="MBA0697689.1"/>
    <property type="molecule type" value="Genomic_DNA"/>
</dbReference>
<dbReference type="Proteomes" id="UP000593577">
    <property type="component" value="Unassembled WGS sequence"/>
</dbReference>
<accession>A0A7J8YF86</accession>
<dbReference type="PIRSF" id="PIRSF000106">
    <property type="entry name" value="ME"/>
    <property type="match status" value="1"/>
</dbReference>
<name>A0A7J8YF86_GOSAI</name>
<evidence type="ECO:0000256" key="3">
    <source>
        <dbReference type="PIRSR" id="PIRSR000106-2"/>
    </source>
</evidence>
<keyword evidence="6" id="KW-1185">Reference proteome</keyword>
<feature type="binding site" evidence="3">
    <location>
        <position position="105"/>
    </location>
    <ligand>
        <name>(S)-malate</name>
        <dbReference type="ChEBI" id="CHEBI:15589"/>
    </ligand>
</feature>
<sequence>MARMLGNTEHAFDSAKSQFWVVDANGLITDKRENIDPDALPFARNTNEAGRQGLREGSSLVEVVRQVRPDVLLGLSGVGGLFSKEVLEALKGSTSAKPAIFAMSNPTKNAECTPEEAFSIVGDNIIFASGSPFRDVDLGNGQIGHSNQGNNMYLFPGLAAYITEDEVLKGMIFPPISKIRDITKEVAAAVVKEAVEEDLAEGYRDIDARELQKICQNEEEVLEYVENSMWSPEYPTLVYKRG</sequence>